<feature type="transmembrane region" description="Helical" evidence="1">
    <location>
        <begin position="102"/>
        <end position="125"/>
    </location>
</feature>
<feature type="transmembrane region" description="Helical" evidence="1">
    <location>
        <begin position="166"/>
        <end position="189"/>
    </location>
</feature>
<feature type="transmembrane region" description="Helical" evidence="1">
    <location>
        <begin position="70"/>
        <end position="90"/>
    </location>
</feature>
<keyword evidence="1" id="KW-0812">Transmembrane</keyword>
<evidence type="ECO:0000313" key="2">
    <source>
        <dbReference type="EMBL" id="CAI2380598.1"/>
    </source>
</evidence>
<keyword evidence="1" id="KW-1133">Transmembrane helix</keyword>
<accession>A0AAD1XXC1</accession>
<keyword evidence="1" id="KW-0472">Membrane</keyword>
<evidence type="ECO:0008006" key="4">
    <source>
        <dbReference type="Google" id="ProtNLM"/>
    </source>
</evidence>
<sequence length="200" mass="22755">MKRVSRRRKDCGGFDDEKGIKKMQSCELTGEKSKEGCAKGNLRFSKGGKEAVEINEENREEGSLRWWLKACLKSAAVVVVIGVALIMGYWSEVKRWVEVVVWYFVMPNLAFVCVVFCGPLSGCPAGLATEAGIVGKVLACPCCVALCCWPAFYCYLWYLIYITDEYFYFFKVILIELCFLVLLLLTCYIKNLFSNMFKKE</sequence>
<dbReference type="Proteomes" id="UP001295684">
    <property type="component" value="Unassembled WGS sequence"/>
</dbReference>
<evidence type="ECO:0000313" key="3">
    <source>
        <dbReference type="Proteomes" id="UP001295684"/>
    </source>
</evidence>
<name>A0AAD1XXC1_EUPCR</name>
<reference evidence="2" key="1">
    <citation type="submission" date="2023-07" db="EMBL/GenBank/DDBJ databases">
        <authorList>
            <consortium name="AG Swart"/>
            <person name="Singh M."/>
            <person name="Singh A."/>
            <person name="Seah K."/>
            <person name="Emmerich C."/>
        </authorList>
    </citation>
    <scope>NUCLEOTIDE SEQUENCE</scope>
    <source>
        <strain evidence="2">DP1</strain>
    </source>
</reference>
<organism evidence="2 3">
    <name type="scientific">Euplotes crassus</name>
    <dbReference type="NCBI Taxonomy" id="5936"/>
    <lineage>
        <taxon>Eukaryota</taxon>
        <taxon>Sar</taxon>
        <taxon>Alveolata</taxon>
        <taxon>Ciliophora</taxon>
        <taxon>Intramacronucleata</taxon>
        <taxon>Spirotrichea</taxon>
        <taxon>Hypotrichia</taxon>
        <taxon>Euplotida</taxon>
        <taxon>Euplotidae</taxon>
        <taxon>Moneuplotes</taxon>
    </lineage>
</organism>
<dbReference type="AlphaFoldDB" id="A0AAD1XXC1"/>
<comment type="caution">
    <text evidence="2">The sequence shown here is derived from an EMBL/GenBank/DDBJ whole genome shotgun (WGS) entry which is preliminary data.</text>
</comment>
<keyword evidence="3" id="KW-1185">Reference proteome</keyword>
<feature type="transmembrane region" description="Helical" evidence="1">
    <location>
        <begin position="137"/>
        <end position="160"/>
    </location>
</feature>
<evidence type="ECO:0000256" key="1">
    <source>
        <dbReference type="SAM" id="Phobius"/>
    </source>
</evidence>
<dbReference type="EMBL" id="CAMPGE010022561">
    <property type="protein sequence ID" value="CAI2380598.1"/>
    <property type="molecule type" value="Genomic_DNA"/>
</dbReference>
<gene>
    <name evidence="2" type="ORF">ECRASSUSDP1_LOCUS22034</name>
</gene>
<protein>
    <recommendedName>
        <fullName evidence="4">Transmembrane protein</fullName>
    </recommendedName>
</protein>
<proteinExistence type="predicted"/>